<evidence type="ECO:0000256" key="1">
    <source>
        <dbReference type="ARBA" id="ARBA00004202"/>
    </source>
</evidence>
<dbReference type="Proteomes" id="UP000621631">
    <property type="component" value="Unassembled WGS sequence"/>
</dbReference>
<dbReference type="PANTHER" id="PTHR37316:SF1">
    <property type="entry name" value="TEICHOIC ACID GLYCEROL-PHOSPHATE PRIMASE"/>
    <property type="match status" value="1"/>
</dbReference>
<evidence type="ECO:0000256" key="4">
    <source>
        <dbReference type="ARBA" id="ARBA00022679"/>
    </source>
</evidence>
<protein>
    <submittedName>
        <fullName evidence="7">CDP-glycerol glycerophosphotransferase family protein</fullName>
    </submittedName>
</protein>
<keyword evidence="5" id="KW-0777">Teichoic acid biosynthesis</keyword>
<dbReference type="Gene3D" id="3.40.50.12580">
    <property type="match status" value="1"/>
</dbReference>
<proteinExistence type="inferred from homology"/>
<evidence type="ECO:0000313" key="8">
    <source>
        <dbReference type="Proteomes" id="UP000621631"/>
    </source>
</evidence>
<evidence type="ECO:0000256" key="3">
    <source>
        <dbReference type="ARBA" id="ARBA00022475"/>
    </source>
</evidence>
<comment type="caution">
    <text evidence="7">The sequence shown here is derived from an EMBL/GenBank/DDBJ whole genome shotgun (WGS) entry which is preliminary data.</text>
</comment>
<dbReference type="PANTHER" id="PTHR37316">
    <property type="entry name" value="TEICHOIC ACID GLYCEROL-PHOSPHATE PRIMASE"/>
    <property type="match status" value="1"/>
</dbReference>
<keyword evidence="8" id="KW-1185">Reference proteome</keyword>
<keyword evidence="6" id="KW-0472">Membrane</keyword>
<dbReference type="InterPro" id="IPR043149">
    <property type="entry name" value="TagF_N"/>
</dbReference>
<dbReference type="InterPro" id="IPR043148">
    <property type="entry name" value="TagF_C"/>
</dbReference>
<organism evidence="7 8">
    <name type="scientific">Virgibacillus halodenitrificans</name>
    <name type="common">Bacillus halodenitrificans</name>
    <dbReference type="NCBI Taxonomy" id="1482"/>
    <lineage>
        <taxon>Bacteria</taxon>
        <taxon>Bacillati</taxon>
        <taxon>Bacillota</taxon>
        <taxon>Bacilli</taxon>
        <taxon>Bacillales</taxon>
        <taxon>Bacillaceae</taxon>
        <taxon>Virgibacillus</taxon>
    </lineage>
</organism>
<comment type="similarity">
    <text evidence="2">Belongs to the CDP-glycerol glycerophosphotransferase family.</text>
</comment>
<dbReference type="Gene3D" id="3.40.50.11820">
    <property type="match status" value="1"/>
</dbReference>
<sequence>MMARELIITVYLLAFRIAFSFFKLWPLQQKTTFIVSFGQNVLFTVNELEARTDEQIVILKTANCSMPFREKENRRVLCFKAYAILDWFRSVYHLATSRYVFVDNYFGILSVTNFKKSVRCVQLWHAAGAIKKFGLKDRAIQERSQKACRRFLKVYKRFDHVVVGSDKMATIFKESFGITEKEIVKTGIPRTDLFFYHAIVDYCRKGFIRDFPAIKHKKVIFYAPTYRNDMSAAIHLDIDQLYKQFSNDYILFIKLHPSLREGFKNKHPDFMFDVAKYNTNELLLVTDVLITDYSSIPFEFSILGRPMIFYAYDLEEYEQQRGFWEDYETLVPGPLAKTTKEIVELLQQNSFDTTEVHRFAEEWNTYSQGHSSKKIIDFLYF</sequence>
<dbReference type="InterPro" id="IPR051612">
    <property type="entry name" value="Teichoic_Acid_Biosynth"/>
</dbReference>
<dbReference type="Pfam" id="PF04464">
    <property type="entry name" value="Glyphos_transf"/>
    <property type="match status" value="1"/>
</dbReference>
<keyword evidence="3" id="KW-1003">Cell membrane</keyword>
<dbReference type="SUPFAM" id="SSF53756">
    <property type="entry name" value="UDP-Glycosyltransferase/glycogen phosphorylase"/>
    <property type="match status" value="1"/>
</dbReference>
<name>A0ABR7VLZ9_VIRHA</name>
<evidence type="ECO:0000313" key="7">
    <source>
        <dbReference type="EMBL" id="MBD1221419.1"/>
    </source>
</evidence>
<dbReference type="EMBL" id="JACWEZ010000001">
    <property type="protein sequence ID" value="MBD1221419.1"/>
    <property type="molecule type" value="Genomic_DNA"/>
</dbReference>
<accession>A0ABR7VLZ9</accession>
<evidence type="ECO:0000256" key="5">
    <source>
        <dbReference type="ARBA" id="ARBA00022944"/>
    </source>
</evidence>
<reference evidence="7 8" key="1">
    <citation type="submission" date="2020-09" db="EMBL/GenBank/DDBJ databases">
        <title>Draft Genome Sequences of Oil-Oxidizing Bacteria Halomonas titanicae, Marinobacter lutaoensis, and Virgibacillus halodenitrificans Isolated from Highly Saline Environments.</title>
        <authorList>
            <person name="Grouzdev D.S."/>
            <person name="Sokolova D.S."/>
            <person name="Semenova E.M."/>
            <person name="Borzenkov I.A."/>
            <person name="Bidzhieva S.K."/>
            <person name="Poltaraus A.B."/>
            <person name="Nazina T.N."/>
        </authorList>
    </citation>
    <scope>NUCLEOTIDE SEQUENCE [LARGE SCALE GENOMIC DNA]</scope>
    <source>
        <strain evidence="7 8">VKM B-3472D</strain>
    </source>
</reference>
<evidence type="ECO:0000256" key="2">
    <source>
        <dbReference type="ARBA" id="ARBA00010488"/>
    </source>
</evidence>
<keyword evidence="4" id="KW-0808">Transferase</keyword>
<comment type="subcellular location">
    <subcellularLocation>
        <location evidence="1">Cell membrane</location>
        <topology evidence="1">Peripheral membrane protein</topology>
    </subcellularLocation>
</comment>
<evidence type="ECO:0000256" key="6">
    <source>
        <dbReference type="ARBA" id="ARBA00023136"/>
    </source>
</evidence>
<dbReference type="InterPro" id="IPR007554">
    <property type="entry name" value="Glycerophosphate_synth"/>
</dbReference>
<gene>
    <name evidence="7" type="ORF">IC602_02195</name>
</gene>